<dbReference type="GO" id="GO:0005509">
    <property type="term" value="F:calcium ion binding"/>
    <property type="evidence" value="ECO:0007669"/>
    <property type="project" value="InterPro"/>
</dbReference>
<evidence type="ECO:0000256" key="2">
    <source>
        <dbReference type="ARBA" id="ARBA00023078"/>
    </source>
</evidence>
<comment type="subcellular location">
    <subcellularLocation>
        <location evidence="1">Membrane</location>
    </subcellularLocation>
</comment>
<organism evidence="5 6">
    <name type="scientific">Iningainema tapete BLCC-T55</name>
    <dbReference type="NCBI Taxonomy" id="2748662"/>
    <lineage>
        <taxon>Bacteria</taxon>
        <taxon>Bacillati</taxon>
        <taxon>Cyanobacteriota</taxon>
        <taxon>Cyanophyceae</taxon>
        <taxon>Nostocales</taxon>
        <taxon>Scytonemataceae</taxon>
        <taxon>Iningainema tapete</taxon>
    </lineage>
</organism>
<dbReference type="EMBL" id="JACXAE010000067">
    <property type="protein sequence ID" value="MBD2774249.1"/>
    <property type="molecule type" value="Genomic_DNA"/>
</dbReference>
<proteinExistence type="predicted"/>
<dbReference type="InterPro" id="IPR023222">
    <property type="entry name" value="PsbQ-like_dom_sf"/>
</dbReference>
<dbReference type="NCBIfam" id="TIGR03042">
    <property type="entry name" value="PS_II_psbQ_bact"/>
    <property type="match status" value="1"/>
</dbReference>
<accession>A0A8J6XET4</accession>
<evidence type="ECO:0000256" key="4">
    <source>
        <dbReference type="SAM" id="SignalP"/>
    </source>
</evidence>
<evidence type="ECO:0000313" key="6">
    <source>
        <dbReference type="Proteomes" id="UP000629098"/>
    </source>
</evidence>
<comment type="caution">
    <text evidence="5">The sequence shown here is derived from an EMBL/GenBank/DDBJ whole genome shotgun (WGS) entry which is preliminary data.</text>
</comment>
<keyword evidence="3" id="KW-0472">Membrane</keyword>
<feature type="signal peptide" evidence="4">
    <location>
        <begin position="1"/>
        <end position="30"/>
    </location>
</feature>
<dbReference type="GO" id="GO:0019898">
    <property type="term" value="C:extrinsic component of membrane"/>
    <property type="evidence" value="ECO:0007669"/>
    <property type="project" value="InterPro"/>
</dbReference>
<gene>
    <name evidence="5" type="primary">psbQ</name>
    <name evidence="5" type="ORF">ICL16_19780</name>
</gene>
<evidence type="ECO:0000313" key="5">
    <source>
        <dbReference type="EMBL" id="MBD2774249.1"/>
    </source>
</evidence>
<dbReference type="Proteomes" id="UP000629098">
    <property type="component" value="Unassembled WGS sequence"/>
</dbReference>
<dbReference type="AlphaFoldDB" id="A0A8J6XET4"/>
<dbReference type="InterPro" id="IPR017487">
    <property type="entry name" value="PSII_PsbQ_cyanobac"/>
</dbReference>
<feature type="chain" id="PRO_5035282115" evidence="4">
    <location>
        <begin position="31"/>
        <end position="155"/>
    </location>
</feature>
<keyword evidence="4" id="KW-0732">Signal</keyword>
<dbReference type="SUPFAM" id="SSF101112">
    <property type="entry name" value="Oxygen-evolving enhancer protein 3"/>
    <property type="match status" value="1"/>
</dbReference>
<dbReference type="GO" id="GO:0015979">
    <property type="term" value="P:photosynthesis"/>
    <property type="evidence" value="ECO:0007669"/>
    <property type="project" value="InterPro"/>
</dbReference>
<dbReference type="PROSITE" id="PS51257">
    <property type="entry name" value="PROKAR_LIPOPROTEIN"/>
    <property type="match status" value="1"/>
</dbReference>
<dbReference type="Gene3D" id="1.20.120.290">
    <property type="entry name" value="Oxygen-evolving enhancer protein 3 (PsbQ), four-helix up-down bundle"/>
    <property type="match status" value="1"/>
</dbReference>
<dbReference type="RefSeq" id="WP_190831009.1">
    <property type="nucleotide sequence ID" value="NZ_CAWPPI010000067.1"/>
</dbReference>
<evidence type="ECO:0000256" key="3">
    <source>
        <dbReference type="ARBA" id="ARBA00023136"/>
    </source>
</evidence>
<keyword evidence="2" id="KW-0793">Thylakoid</keyword>
<keyword evidence="6" id="KW-1185">Reference proteome</keyword>
<dbReference type="GO" id="GO:0009654">
    <property type="term" value="C:photosystem II oxygen evolving complex"/>
    <property type="evidence" value="ECO:0007669"/>
    <property type="project" value="InterPro"/>
</dbReference>
<protein>
    <submittedName>
        <fullName evidence="5">Photosystem II protein PsbQ</fullName>
    </submittedName>
</protein>
<dbReference type="InterPro" id="IPR008797">
    <property type="entry name" value="PSII_PsbQ"/>
</dbReference>
<name>A0A8J6XET4_9CYAN</name>
<reference evidence="5" key="1">
    <citation type="submission" date="2020-09" db="EMBL/GenBank/DDBJ databases">
        <title>Iningainema tapete sp. nov. (Scytonemataceae, Cyanobacteria) from greenhouses in central Florida (USA) produces two types of nodularin with biosynthetic potential for microcystin-LR and anabaenopeptins.</title>
        <authorList>
            <person name="Berthold D.E."/>
            <person name="Lefler F.W."/>
            <person name="Huang I.-S."/>
            <person name="Abdulla H."/>
            <person name="Zimba P.V."/>
            <person name="Laughinghouse H.D. IV."/>
        </authorList>
    </citation>
    <scope>NUCLEOTIDE SEQUENCE</scope>
    <source>
        <strain evidence="5">BLCCT55</strain>
    </source>
</reference>
<sequence>MARQRSFLSLILVLLATFLISCGNPTTAKAPPTYTTAQLEKIQEYVPNILAVRDRASELQQLIQTQQWIKVGNFIHGPMAEARLSMNYLSANLLERDQTAARKVARELFDDLVKIDSAADTANKISALNNSEKAFADIDKFLKLLPQTTTQSQAS</sequence>
<evidence type="ECO:0000256" key="1">
    <source>
        <dbReference type="ARBA" id="ARBA00004370"/>
    </source>
</evidence>
<dbReference type="Pfam" id="PF05757">
    <property type="entry name" value="PsbQ"/>
    <property type="match status" value="1"/>
</dbReference>